<comment type="caution">
    <text evidence="2">The sequence shown here is derived from an EMBL/GenBank/DDBJ whole genome shotgun (WGS) entry which is preliminary data.</text>
</comment>
<accession>A0A401TCD1</accession>
<dbReference type="GO" id="GO:0016705">
    <property type="term" value="F:oxidoreductase activity, acting on paired donors, with incorporation or reduction of molecular oxygen"/>
    <property type="evidence" value="ECO:0007669"/>
    <property type="project" value="InterPro"/>
</dbReference>
<evidence type="ECO:0000313" key="3">
    <source>
        <dbReference type="Proteomes" id="UP000287033"/>
    </source>
</evidence>
<dbReference type="Gene3D" id="1.10.630.10">
    <property type="entry name" value="Cytochrome P450"/>
    <property type="match status" value="1"/>
</dbReference>
<dbReference type="GO" id="GO:0004497">
    <property type="term" value="F:monooxygenase activity"/>
    <property type="evidence" value="ECO:0007669"/>
    <property type="project" value="InterPro"/>
</dbReference>
<dbReference type="Pfam" id="PF00067">
    <property type="entry name" value="p450"/>
    <property type="match status" value="1"/>
</dbReference>
<dbReference type="EMBL" id="BEZZ01039635">
    <property type="protein sequence ID" value="GCC40264.1"/>
    <property type="molecule type" value="Genomic_DNA"/>
</dbReference>
<dbReference type="Proteomes" id="UP000287033">
    <property type="component" value="Unassembled WGS sequence"/>
</dbReference>
<dbReference type="InterPro" id="IPR001128">
    <property type="entry name" value="Cyt_P450"/>
</dbReference>
<feature type="non-terminal residue" evidence="2">
    <location>
        <position position="1"/>
    </location>
</feature>
<protein>
    <submittedName>
        <fullName evidence="2">Uncharacterized protein</fullName>
    </submittedName>
</protein>
<dbReference type="GO" id="GO:0020037">
    <property type="term" value="F:heme binding"/>
    <property type="evidence" value="ECO:0007669"/>
    <property type="project" value="InterPro"/>
</dbReference>
<sequence>FDCEDETFVSLIKRVNENAQLLGSPIVHLYNAFPLLRFLPGSHNKVLINTEKTISLFKDFFKENRQKLHGNYLRSFIDVFMVRQQKKKIVNFVQYYVGMIG</sequence>
<dbReference type="GO" id="GO:0005506">
    <property type="term" value="F:iron ion binding"/>
    <property type="evidence" value="ECO:0007669"/>
    <property type="project" value="InterPro"/>
</dbReference>
<dbReference type="SUPFAM" id="SSF48264">
    <property type="entry name" value="Cytochrome P450"/>
    <property type="match status" value="1"/>
</dbReference>
<comment type="similarity">
    <text evidence="1">Belongs to the cytochrome P450 family.</text>
</comment>
<evidence type="ECO:0000313" key="2">
    <source>
        <dbReference type="EMBL" id="GCC40264.1"/>
    </source>
</evidence>
<dbReference type="AlphaFoldDB" id="A0A401TCD1"/>
<organism evidence="2 3">
    <name type="scientific">Chiloscyllium punctatum</name>
    <name type="common">Brownbanded bambooshark</name>
    <name type="synonym">Hemiscyllium punctatum</name>
    <dbReference type="NCBI Taxonomy" id="137246"/>
    <lineage>
        <taxon>Eukaryota</taxon>
        <taxon>Metazoa</taxon>
        <taxon>Chordata</taxon>
        <taxon>Craniata</taxon>
        <taxon>Vertebrata</taxon>
        <taxon>Chondrichthyes</taxon>
        <taxon>Elasmobranchii</taxon>
        <taxon>Galeomorphii</taxon>
        <taxon>Galeoidea</taxon>
        <taxon>Orectolobiformes</taxon>
        <taxon>Hemiscylliidae</taxon>
        <taxon>Chiloscyllium</taxon>
    </lineage>
</organism>
<reference evidence="2 3" key="1">
    <citation type="journal article" date="2018" name="Nat. Ecol. Evol.">
        <title>Shark genomes provide insights into elasmobranch evolution and the origin of vertebrates.</title>
        <authorList>
            <person name="Hara Y"/>
            <person name="Yamaguchi K"/>
            <person name="Onimaru K"/>
            <person name="Kadota M"/>
            <person name="Koyanagi M"/>
            <person name="Keeley SD"/>
            <person name="Tatsumi K"/>
            <person name="Tanaka K"/>
            <person name="Motone F"/>
            <person name="Kageyama Y"/>
            <person name="Nozu R"/>
            <person name="Adachi N"/>
            <person name="Nishimura O"/>
            <person name="Nakagawa R"/>
            <person name="Tanegashima C"/>
            <person name="Kiyatake I"/>
            <person name="Matsumoto R"/>
            <person name="Murakumo K"/>
            <person name="Nishida K"/>
            <person name="Terakita A"/>
            <person name="Kuratani S"/>
            <person name="Sato K"/>
            <person name="Hyodo S Kuraku.S."/>
        </authorList>
    </citation>
    <scope>NUCLEOTIDE SEQUENCE [LARGE SCALE GENOMIC DNA]</scope>
</reference>
<keyword evidence="3" id="KW-1185">Reference proteome</keyword>
<gene>
    <name evidence="2" type="ORF">chiPu_0024438</name>
</gene>
<name>A0A401TCD1_CHIPU</name>
<dbReference type="InterPro" id="IPR036396">
    <property type="entry name" value="Cyt_P450_sf"/>
</dbReference>
<dbReference type="OrthoDB" id="3934656at2759"/>
<evidence type="ECO:0000256" key="1">
    <source>
        <dbReference type="ARBA" id="ARBA00010617"/>
    </source>
</evidence>
<dbReference type="STRING" id="137246.A0A401TCD1"/>
<proteinExistence type="inferred from homology"/>